<dbReference type="Gene3D" id="3.60.110.10">
    <property type="entry name" value="Carbon-nitrogen hydrolase"/>
    <property type="match status" value="1"/>
</dbReference>
<dbReference type="PANTHER" id="PTHR38686:SF1">
    <property type="entry name" value="APOLIPOPROTEIN N-ACYLTRANSFERASE"/>
    <property type="match status" value="1"/>
</dbReference>
<dbReference type="CDD" id="cd07571">
    <property type="entry name" value="ALP_N-acyl_transferase"/>
    <property type="match status" value="1"/>
</dbReference>
<evidence type="ECO:0000256" key="3">
    <source>
        <dbReference type="ARBA" id="ARBA00022475"/>
    </source>
</evidence>
<feature type="transmembrane region" description="Helical" evidence="9">
    <location>
        <begin position="71"/>
        <end position="89"/>
    </location>
</feature>
<evidence type="ECO:0000256" key="5">
    <source>
        <dbReference type="ARBA" id="ARBA00022692"/>
    </source>
</evidence>
<dbReference type="HAMAP" id="MF_01148">
    <property type="entry name" value="Lnt"/>
    <property type="match status" value="1"/>
</dbReference>
<dbReference type="OrthoDB" id="9804277at2"/>
<dbReference type="GO" id="GO:0016410">
    <property type="term" value="F:N-acyltransferase activity"/>
    <property type="evidence" value="ECO:0007669"/>
    <property type="project" value="UniProtKB-UniRule"/>
</dbReference>
<dbReference type="GO" id="GO:0042158">
    <property type="term" value="P:lipoprotein biosynthetic process"/>
    <property type="evidence" value="ECO:0007669"/>
    <property type="project" value="UniProtKB-UniRule"/>
</dbReference>
<feature type="domain" description="CN hydrolase" evidence="10">
    <location>
        <begin position="245"/>
        <end position="498"/>
    </location>
</feature>
<feature type="transmembrane region" description="Helical" evidence="9">
    <location>
        <begin position="208"/>
        <end position="230"/>
    </location>
</feature>
<evidence type="ECO:0000256" key="4">
    <source>
        <dbReference type="ARBA" id="ARBA00022679"/>
    </source>
</evidence>
<keyword evidence="7 9" id="KW-0472">Membrane</keyword>
<proteinExistence type="inferred from homology"/>
<feature type="transmembrane region" description="Helical" evidence="9">
    <location>
        <begin position="508"/>
        <end position="526"/>
    </location>
</feature>
<evidence type="ECO:0000256" key="2">
    <source>
        <dbReference type="ARBA" id="ARBA00010065"/>
    </source>
</evidence>
<keyword evidence="6 9" id="KW-1133">Transmembrane helix</keyword>
<dbReference type="NCBIfam" id="TIGR00546">
    <property type="entry name" value="lnt"/>
    <property type="match status" value="1"/>
</dbReference>
<evidence type="ECO:0000256" key="6">
    <source>
        <dbReference type="ARBA" id="ARBA00022989"/>
    </source>
</evidence>
<comment type="subcellular location">
    <subcellularLocation>
        <location evidence="1 9">Cell membrane</location>
        <topology evidence="1 9">Multi-pass membrane protein</topology>
    </subcellularLocation>
</comment>
<dbReference type="InterPro" id="IPR036526">
    <property type="entry name" value="C-N_Hydrolase_sf"/>
</dbReference>
<dbReference type="AlphaFoldDB" id="A0A2T1HT86"/>
<evidence type="ECO:0000256" key="1">
    <source>
        <dbReference type="ARBA" id="ARBA00004651"/>
    </source>
</evidence>
<dbReference type="EMBL" id="PVZS01000011">
    <property type="protein sequence ID" value="PSC04860.1"/>
    <property type="molecule type" value="Genomic_DNA"/>
</dbReference>
<sequence>MHTFAHRIILAWGWRRLLLAFAAGAVGALAMPPFGALPALALSFTAAVWILDGSAADVGRLSRATLGHAALAGWFFGFGYFTAGLWWLGSAFLVEADQFAWLMPLGVLGLPAVLGLYMALAFALARMIWTPGPMRIVSLALSVTATEWLRAVLFTGFPWNEFGMALGGWLVPAQAASIVGLHGLTLLTVLICAAPATLGSGLSGRERWLPPSLALGAFALLLAFGAVRLWTGHAGVQPNVRLRIVQPNIPQDDKFRPENREAIMARYLTLSDRATSPDHPGIAGVTHLIWPESAFPFLLARDPTALAQIAQLLPKGAVLVTGAVRAGEPLPGERGRHYFNSVQVVSDEGLILDSSDKAHLVPFGEYLPFNDLLTAWGLRQFVNAPGGFEAGARRKMLAVPGLPPVAPLICYEAIFPGEARPDQGAPGVLLNLTNDAWFGVTPGPYQHMAQARLRAIEEGLPLIRAANDGVSAVVDPYGRVLGSLGLGLDGVLDASLPKPLQGTVFSRMGHLPAAGCILLLLTALTIRLRRN</sequence>
<comment type="pathway">
    <text evidence="9">Protein modification; lipoprotein biosynthesis (N-acyl transfer).</text>
</comment>
<keyword evidence="4 9" id="KW-0808">Transferase</keyword>
<dbReference type="Proteomes" id="UP000239772">
    <property type="component" value="Unassembled WGS sequence"/>
</dbReference>
<dbReference type="PROSITE" id="PS50263">
    <property type="entry name" value="CN_HYDROLASE"/>
    <property type="match status" value="1"/>
</dbReference>
<dbReference type="Pfam" id="PF20154">
    <property type="entry name" value="LNT_N"/>
    <property type="match status" value="1"/>
</dbReference>
<dbReference type="SUPFAM" id="SSF56317">
    <property type="entry name" value="Carbon-nitrogen hydrolase"/>
    <property type="match status" value="1"/>
</dbReference>
<evidence type="ECO:0000313" key="12">
    <source>
        <dbReference type="Proteomes" id="UP000239772"/>
    </source>
</evidence>
<accession>A0A2T1HT86</accession>
<comment type="similarity">
    <text evidence="2 9">Belongs to the CN hydrolase family. Apolipoprotein N-acyltransferase subfamily.</text>
</comment>
<dbReference type="UniPathway" id="UPA00666"/>
<dbReference type="GO" id="GO:0005886">
    <property type="term" value="C:plasma membrane"/>
    <property type="evidence" value="ECO:0007669"/>
    <property type="project" value="UniProtKB-SubCell"/>
</dbReference>
<keyword evidence="8 9" id="KW-0012">Acyltransferase</keyword>
<keyword evidence="12" id="KW-1185">Reference proteome</keyword>
<keyword evidence="3 9" id="KW-1003">Cell membrane</keyword>
<organism evidence="11 12">
    <name type="scientific">Alsobacter soli</name>
    <dbReference type="NCBI Taxonomy" id="2109933"/>
    <lineage>
        <taxon>Bacteria</taxon>
        <taxon>Pseudomonadati</taxon>
        <taxon>Pseudomonadota</taxon>
        <taxon>Alphaproteobacteria</taxon>
        <taxon>Hyphomicrobiales</taxon>
        <taxon>Alsobacteraceae</taxon>
        <taxon>Alsobacter</taxon>
    </lineage>
</organism>
<dbReference type="InterPro" id="IPR003010">
    <property type="entry name" value="C-N_Hydrolase"/>
</dbReference>
<keyword evidence="5 9" id="KW-0812">Transmembrane</keyword>
<dbReference type="Pfam" id="PF00795">
    <property type="entry name" value="CN_hydrolase"/>
    <property type="match status" value="1"/>
</dbReference>
<comment type="function">
    <text evidence="9">Catalyzes the phospholipid dependent N-acylation of the N-terminal cysteine of apolipoprotein, the last step in lipoprotein maturation.</text>
</comment>
<name>A0A2T1HT86_9HYPH</name>
<dbReference type="InterPro" id="IPR004563">
    <property type="entry name" value="Apolipo_AcylTrfase"/>
</dbReference>
<protein>
    <recommendedName>
        <fullName evidence="9">Apolipoprotein N-acyltransferase</fullName>
        <shortName evidence="9">ALP N-acyltransferase</shortName>
        <ecNumber evidence="9">2.3.1.269</ecNumber>
    </recommendedName>
</protein>
<comment type="catalytic activity">
    <reaction evidence="9">
        <text>N-terminal S-1,2-diacyl-sn-glyceryl-L-cysteinyl-[lipoprotein] + a glycerophospholipid = N-acyl-S-1,2-diacyl-sn-glyceryl-L-cysteinyl-[lipoprotein] + a 2-acyl-sn-glycero-3-phospholipid + H(+)</text>
        <dbReference type="Rhea" id="RHEA:48228"/>
        <dbReference type="Rhea" id="RHEA-COMP:14681"/>
        <dbReference type="Rhea" id="RHEA-COMP:14684"/>
        <dbReference type="ChEBI" id="CHEBI:15378"/>
        <dbReference type="ChEBI" id="CHEBI:136912"/>
        <dbReference type="ChEBI" id="CHEBI:140656"/>
        <dbReference type="ChEBI" id="CHEBI:140657"/>
        <dbReference type="ChEBI" id="CHEBI:140660"/>
        <dbReference type="EC" id="2.3.1.269"/>
    </reaction>
</comment>
<comment type="caution">
    <text evidence="11">The sequence shown here is derived from an EMBL/GenBank/DDBJ whole genome shotgun (WGS) entry which is preliminary data.</text>
</comment>
<evidence type="ECO:0000313" key="11">
    <source>
        <dbReference type="EMBL" id="PSC04860.1"/>
    </source>
</evidence>
<evidence type="ECO:0000256" key="7">
    <source>
        <dbReference type="ARBA" id="ARBA00023136"/>
    </source>
</evidence>
<evidence type="ECO:0000256" key="8">
    <source>
        <dbReference type="ARBA" id="ARBA00023315"/>
    </source>
</evidence>
<feature type="transmembrane region" description="Helical" evidence="9">
    <location>
        <begin position="101"/>
        <end position="124"/>
    </location>
</feature>
<feature type="transmembrane region" description="Helical" evidence="9">
    <location>
        <begin position="136"/>
        <end position="157"/>
    </location>
</feature>
<evidence type="ECO:0000256" key="9">
    <source>
        <dbReference type="HAMAP-Rule" id="MF_01148"/>
    </source>
</evidence>
<evidence type="ECO:0000259" key="10">
    <source>
        <dbReference type="PROSITE" id="PS50263"/>
    </source>
</evidence>
<keyword evidence="11" id="KW-0449">Lipoprotein</keyword>
<reference evidence="12" key="1">
    <citation type="submission" date="2018-03" db="EMBL/GenBank/DDBJ databases">
        <authorList>
            <person name="Sun L."/>
            <person name="Liu H."/>
            <person name="Chen W."/>
            <person name="Huang K."/>
            <person name="Liu W."/>
            <person name="Gao X."/>
        </authorList>
    </citation>
    <scope>NUCLEOTIDE SEQUENCE [LARGE SCALE GENOMIC DNA]</scope>
    <source>
        <strain evidence="12">SH9</strain>
    </source>
</reference>
<dbReference type="EC" id="2.3.1.269" evidence="9"/>
<feature type="transmembrane region" description="Helical" evidence="9">
    <location>
        <begin position="169"/>
        <end position="196"/>
    </location>
</feature>
<dbReference type="RefSeq" id="WP_106337286.1">
    <property type="nucleotide sequence ID" value="NZ_PVZS01000011.1"/>
</dbReference>
<feature type="transmembrane region" description="Helical" evidence="9">
    <location>
        <begin position="40"/>
        <end position="59"/>
    </location>
</feature>
<dbReference type="InterPro" id="IPR045378">
    <property type="entry name" value="LNT_N"/>
</dbReference>
<gene>
    <name evidence="9" type="primary">lnt</name>
    <name evidence="11" type="ORF">SLNSH_12315</name>
</gene>
<dbReference type="PANTHER" id="PTHR38686">
    <property type="entry name" value="APOLIPOPROTEIN N-ACYLTRANSFERASE"/>
    <property type="match status" value="1"/>
</dbReference>